<evidence type="ECO:0000313" key="1">
    <source>
        <dbReference type="EMBL" id="ORY40079.1"/>
    </source>
</evidence>
<proteinExistence type="predicted"/>
<comment type="caution">
    <text evidence="1">The sequence shown here is derived from an EMBL/GenBank/DDBJ whole genome shotgun (WGS) entry which is preliminary data.</text>
</comment>
<keyword evidence="2" id="KW-1185">Reference proteome</keyword>
<dbReference type="Proteomes" id="UP000193467">
    <property type="component" value="Unassembled WGS sequence"/>
</dbReference>
<evidence type="ECO:0000313" key="2">
    <source>
        <dbReference type="Proteomes" id="UP000193467"/>
    </source>
</evidence>
<accession>A0A1Y2BZ85</accession>
<name>A0A1Y2BZ85_9BASI</name>
<dbReference type="EMBL" id="MCGR01000143">
    <property type="protein sequence ID" value="ORY40079.1"/>
    <property type="molecule type" value="Genomic_DNA"/>
</dbReference>
<dbReference type="InParanoid" id="A0A1Y2BZ85"/>
<reference evidence="1 2" key="1">
    <citation type="submission" date="2016-07" db="EMBL/GenBank/DDBJ databases">
        <title>Pervasive Adenine N6-methylation of Active Genes in Fungi.</title>
        <authorList>
            <consortium name="DOE Joint Genome Institute"/>
            <person name="Mondo S.J."/>
            <person name="Dannebaum R.O."/>
            <person name="Kuo R.C."/>
            <person name="Labutti K."/>
            <person name="Haridas S."/>
            <person name="Kuo A."/>
            <person name="Salamov A."/>
            <person name="Ahrendt S.R."/>
            <person name="Lipzen A."/>
            <person name="Sullivan W."/>
            <person name="Andreopoulos W.B."/>
            <person name="Clum A."/>
            <person name="Lindquist E."/>
            <person name="Daum C."/>
            <person name="Ramamoorthy G.K."/>
            <person name="Gryganskyi A."/>
            <person name="Culley D."/>
            <person name="Magnuson J.K."/>
            <person name="James T.Y."/>
            <person name="O'Malley M.A."/>
            <person name="Stajich J.E."/>
            <person name="Spatafora J.W."/>
            <person name="Visel A."/>
            <person name="Grigoriev I.V."/>
        </authorList>
    </citation>
    <scope>NUCLEOTIDE SEQUENCE [LARGE SCALE GENOMIC DNA]</scope>
    <source>
        <strain evidence="1 2">62-1032</strain>
    </source>
</reference>
<sequence length="121" mass="13741">MDPAPARTAKQCSARRGYLDVEFSSSKRQLPESASSFTLSPTRERLYRPRTPHVSVLPSSAEPPFSPENDDQLLELYRLKGPACKTISRAVEPQRHKKEVNGRLDYLLQPYDFATFFPSDV</sequence>
<protein>
    <submittedName>
        <fullName evidence="1">Uncharacterized protein</fullName>
    </submittedName>
</protein>
<gene>
    <name evidence="1" type="ORF">BCR35DRAFT_316498</name>
</gene>
<dbReference type="AlphaFoldDB" id="A0A1Y2BZ85"/>
<organism evidence="1 2">
    <name type="scientific">Leucosporidium creatinivorum</name>
    <dbReference type="NCBI Taxonomy" id="106004"/>
    <lineage>
        <taxon>Eukaryota</taxon>
        <taxon>Fungi</taxon>
        <taxon>Dikarya</taxon>
        <taxon>Basidiomycota</taxon>
        <taxon>Pucciniomycotina</taxon>
        <taxon>Microbotryomycetes</taxon>
        <taxon>Leucosporidiales</taxon>
        <taxon>Leucosporidium</taxon>
    </lineage>
</organism>